<evidence type="ECO:0000256" key="1">
    <source>
        <dbReference type="ARBA" id="ARBA00004127"/>
    </source>
</evidence>
<keyword evidence="3" id="KW-1133">Transmembrane helix</keyword>
<dbReference type="EMBL" id="BKAG01000023">
    <property type="protein sequence ID" value="GEP43959.1"/>
    <property type="molecule type" value="Genomic_DNA"/>
</dbReference>
<evidence type="ECO:0000256" key="4">
    <source>
        <dbReference type="ARBA" id="ARBA00023136"/>
    </source>
</evidence>
<organism evidence="6 7">
    <name type="scientific">Brevifollis gellanilyticus</name>
    <dbReference type="NCBI Taxonomy" id="748831"/>
    <lineage>
        <taxon>Bacteria</taxon>
        <taxon>Pseudomonadati</taxon>
        <taxon>Verrucomicrobiota</taxon>
        <taxon>Verrucomicrobiia</taxon>
        <taxon>Verrucomicrobiales</taxon>
        <taxon>Verrucomicrobiaceae</taxon>
    </lineage>
</organism>
<accession>A0A512MB45</accession>
<dbReference type="GO" id="GO:0012505">
    <property type="term" value="C:endomembrane system"/>
    <property type="evidence" value="ECO:0007669"/>
    <property type="project" value="UniProtKB-SubCell"/>
</dbReference>
<evidence type="ECO:0000313" key="6">
    <source>
        <dbReference type="EMBL" id="GEP43959.1"/>
    </source>
</evidence>
<keyword evidence="4" id="KW-0472">Membrane</keyword>
<proteinExistence type="predicted"/>
<evidence type="ECO:0000313" key="7">
    <source>
        <dbReference type="Proteomes" id="UP000321577"/>
    </source>
</evidence>
<protein>
    <recommendedName>
        <fullName evidence="5">DUF1232 domain-containing protein</fullName>
    </recommendedName>
</protein>
<feature type="domain" description="DUF1232" evidence="5">
    <location>
        <begin position="71"/>
        <end position="102"/>
    </location>
</feature>
<dbReference type="Pfam" id="PF06803">
    <property type="entry name" value="DUF1232"/>
    <property type="match status" value="1"/>
</dbReference>
<gene>
    <name evidence="6" type="ORF">BGE01nite_32500</name>
</gene>
<dbReference type="AlphaFoldDB" id="A0A512MB45"/>
<comment type="subcellular location">
    <subcellularLocation>
        <location evidence="1">Endomembrane system</location>
        <topology evidence="1">Multi-pass membrane protein</topology>
    </subcellularLocation>
</comment>
<name>A0A512MB45_9BACT</name>
<evidence type="ECO:0000256" key="3">
    <source>
        <dbReference type="ARBA" id="ARBA00022989"/>
    </source>
</evidence>
<evidence type="ECO:0000256" key="2">
    <source>
        <dbReference type="ARBA" id="ARBA00022692"/>
    </source>
</evidence>
<dbReference type="InterPro" id="IPR010652">
    <property type="entry name" value="DUF1232"/>
</dbReference>
<keyword evidence="7" id="KW-1185">Reference proteome</keyword>
<reference evidence="6 7" key="1">
    <citation type="submission" date="2019-07" db="EMBL/GenBank/DDBJ databases">
        <title>Whole genome shotgun sequence of Brevifollis gellanilyticus NBRC 108608.</title>
        <authorList>
            <person name="Hosoyama A."/>
            <person name="Uohara A."/>
            <person name="Ohji S."/>
            <person name="Ichikawa N."/>
        </authorList>
    </citation>
    <scope>NUCLEOTIDE SEQUENCE [LARGE SCALE GENOMIC DNA]</scope>
    <source>
        <strain evidence="6 7">NBRC 108608</strain>
    </source>
</reference>
<sequence length="139" mass="15336">MSDSPITMSTPSETKHDIEIAKVTQRAQDIEGKLPKLKKFVEQAQLILAMVKDYWAGRYREVPYWAISAGALALLYVLNPADILPDVIIGVGYLDDATVIAFCLKLIDTELVRYVEWQAAQSAPQTTPATGQDGKVIDV</sequence>
<keyword evidence="2" id="KW-0812">Transmembrane</keyword>
<dbReference type="Proteomes" id="UP000321577">
    <property type="component" value="Unassembled WGS sequence"/>
</dbReference>
<comment type="caution">
    <text evidence="6">The sequence shown here is derived from an EMBL/GenBank/DDBJ whole genome shotgun (WGS) entry which is preliminary data.</text>
</comment>
<evidence type="ECO:0000259" key="5">
    <source>
        <dbReference type="Pfam" id="PF06803"/>
    </source>
</evidence>